<dbReference type="AlphaFoldDB" id="Q09BL9"/>
<dbReference type="SUPFAM" id="SSF53623">
    <property type="entry name" value="MurD-like peptide ligases, catalytic domain"/>
    <property type="match status" value="1"/>
</dbReference>
<comment type="function">
    <text evidence="10 11">Involved in cell wall formation. Catalyzes the final step in the synthesis of UDP-N-acetylmuramoyl-pentapeptide, the precursor of murein.</text>
</comment>
<organism evidence="15 16">
    <name type="scientific">Stigmatella aurantiaca (strain DW4/3-1)</name>
    <dbReference type="NCBI Taxonomy" id="378806"/>
    <lineage>
        <taxon>Bacteria</taxon>
        <taxon>Pseudomonadati</taxon>
        <taxon>Myxococcota</taxon>
        <taxon>Myxococcia</taxon>
        <taxon>Myxococcales</taxon>
        <taxon>Cystobacterineae</taxon>
        <taxon>Archangiaceae</taxon>
        <taxon>Stigmatella</taxon>
    </lineage>
</organism>
<dbReference type="SUPFAM" id="SSF53244">
    <property type="entry name" value="MurD-like peptide ligases, peptide-binding domain"/>
    <property type="match status" value="1"/>
</dbReference>
<dbReference type="InterPro" id="IPR036615">
    <property type="entry name" value="Mur_ligase_C_dom_sf"/>
</dbReference>
<gene>
    <name evidence="10 15" type="primary">murF</name>
    <name evidence="15" type="ORF">STIAU_6105</name>
</gene>
<evidence type="ECO:0000256" key="11">
    <source>
        <dbReference type="RuleBase" id="RU004136"/>
    </source>
</evidence>
<proteinExistence type="inferred from homology"/>
<dbReference type="InterPro" id="IPR013221">
    <property type="entry name" value="Mur_ligase_cen"/>
</dbReference>
<dbReference type="SUPFAM" id="SSF63418">
    <property type="entry name" value="MurE/MurF N-terminal domain"/>
    <property type="match status" value="1"/>
</dbReference>
<comment type="subcellular location">
    <subcellularLocation>
        <location evidence="10 11">Cytoplasm</location>
    </subcellularLocation>
</comment>
<dbReference type="InterPro" id="IPR005863">
    <property type="entry name" value="UDP-N-AcMur_synth"/>
</dbReference>
<dbReference type="GO" id="GO:0047480">
    <property type="term" value="F:UDP-N-acetylmuramoyl-tripeptide-D-alanyl-D-alanine ligase activity"/>
    <property type="evidence" value="ECO:0007669"/>
    <property type="project" value="UniProtKB-UniRule"/>
</dbReference>
<evidence type="ECO:0000256" key="6">
    <source>
        <dbReference type="ARBA" id="ARBA00022960"/>
    </source>
</evidence>
<dbReference type="Proteomes" id="UP000032702">
    <property type="component" value="Unassembled WGS sequence"/>
</dbReference>
<dbReference type="Pfam" id="PF02875">
    <property type="entry name" value="Mur_ligase_C"/>
    <property type="match status" value="1"/>
</dbReference>
<dbReference type="EMBL" id="AAMD01000008">
    <property type="protein sequence ID" value="EAU69151.1"/>
    <property type="molecule type" value="Genomic_DNA"/>
</dbReference>
<keyword evidence="1 10" id="KW-0963">Cytoplasm</keyword>
<dbReference type="Gene3D" id="3.40.1190.10">
    <property type="entry name" value="Mur-like, catalytic domain"/>
    <property type="match status" value="1"/>
</dbReference>
<feature type="domain" description="Mur ligase C-terminal" evidence="13">
    <location>
        <begin position="373"/>
        <end position="497"/>
    </location>
</feature>
<dbReference type="InterPro" id="IPR035911">
    <property type="entry name" value="MurE/MurF_N"/>
</dbReference>
<keyword evidence="7 10" id="KW-0573">Peptidoglycan synthesis</keyword>
<evidence type="ECO:0000256" key="3">
    <source>
        <dbReference type="ARBA" id="ARBA00022618"/>
    </source>
</evidence>
<feature type="domain" description="Mur ligase central" evidence="14">
    <location>
        <begin position="164"/>
        <end position="351"/>
    </location>
</feature>
<keyword evidence="9 10" id="KW-0961">Cell wall biogenesis/degradation</keyword>
<sequence>MWCSSRARATRRTRSWAPRSVRSTTARRRPRRWRAVLRPDRFRIATPDPLDMAARFSDADVLKATGAHRGGGTAPASYPAISTDTRSLPPGCLFVALQGERFDAHDFLAQAHAGGAGGAVVRAGQALPAIPGDFPLYEVPDTLAALGALARFHRERFRIPVAAVGGSNGKTTTKEMVGAILATRGPALKTEGNLNNEVGVPLTLLRLEPSHVAAVIEAGMNRPGEITRLTRVIQPQAGLITVVQPEHLEGLGSLEGVAEAEGELFRELSPEAVAVVNLDDPLIPAQAAKGRGKRLTFGRAESADVRLSQVETRGREGLGLTVRYQGRDWPVRLHFIGEHNALNATGAFALALALGYSPEECVRGLESARPYARRLNVVDGLHGVTVVDDCYNANPASMDAALDTLRTLVTAGGRAVAVLGDMLELGPGELEEHAALGTRAAGRAQLVAFFGPRSEKGFQAASGLGDATAHFTEVGPLVDWLTPRLKAGDVVLVKASRGMRLERVVAALTGASAPGGAH</sequence>
<dbReference type="Pfam" id="PF08245">
    <property type="entry name" value="Mur_ligase_M"/>
    <property type="match status" value="1"/>
</dbReference>
<name>Q09BL9_STIAD</name>
<keyword evidence="2 10" id="KW-0436">Ligase</keyword>
<evidence type="ECO:0000259" key="14">
    <source>
        <dbReference type="Pfam" id="PF08245"/>
    </source>
</evidence>
<dbReference type="GO" id="GO:0005524">
    <property type="term" value="F:ATP binding"/>
    <property type="evidence" value="ECO:0007669"/>
    <property type="project" value="UniProtKB-UniRule"/>
</dbReference>
<comment type="catalytic activity">
    <reaction evidence="10 11">
        <text>D-alanyl-D-alanine + UDP-N-acetyl-alpha-D-muramoyl-L-alanyl-gamma-D-glutamyl-meso-2,6-diaminopimelate + ATP = UDP-N-acetyl-alpha-D-muramoyl-L-alanyl-gamma-D-glutamyl-meso-2,6-diaminopimeloyl-D-alanyl-D-alanine + ADP + phosphate + H(+)</text>
        <dbReference type="Rhea" id="RHEA:28374"/>
        <dbReference type="ChEBI" id="CHEBI:15378"/>
        <dbReference type="ChEBI" id="CHEBI:30616"/>
        <dbReference type="ChEBI" id="CHEBI:43474"/>
        <dbReference type="ChEBI" id="CHEBI:57822"/>
        <dbReference type="ChEBI" id="CHEBI:61386"/>
        <dbReference type="ChEBI" id="CHEBI:83905"/>
        <dbReference type="ChEBI" id="CHEBI:456216"/>
        <dbReference type="EC" id="6.3.2.10"/>
    </reaction>
</comment>
<evidence type="ECO:0000256" key="1">
    <source>
        <dbReference type="ARBA" id="ARBA00022490"/>
    </source>
</evidence>
<evidence type="ECO:0000256" key="5">
    <source>
        <dbReference type="ARBA" id="ARBA00022840"/>
    </source>
</evidence>
<dbReference type="GO" id="GO:0008360">
    <property type="term" value="P:regulation of cell shape"/>
    <property type="evidence" value="ECO:0007669"/>
    <property type="project" value="UniProtKB-KW"/>
</dbReference>
<accession>Q09BL9</accession>
<feature type="binding site" evidence="10">
    <location>
        <begin position="166"/>
        <end position="172"/>
    </location>
    <ligand>
        <name>ATP</name>
        <dbReference type="ChEBI" id="CHEBI:30616"/>
    </ligand>
</feature>
<protein>
    <recommendedName>
        <fullName evidence="10 11">UDP-N-acetylmuramoyl-tripeptide--D-alanyl-D-alanine ligase</fullName>
        <ecNumber evidence="10 11">6.3.2.10</ecNumber>
    </recommendedName>
    <alternativeName>
        <fullName evidence="10">D-alanyl-D-alanine-adding enzyme</fullName>
    </alternativeName>
</protein>
<keyword evidence="4 10" id="KW-0547">Nucleotide-binding</keyword>
<evidence type="ECO:0000256" key="9">
    <source>
        <dbReference type="ARBA" id="ARBA00023316"/>
    </source>
</evidence>
<dbReference type="GO" id="GO:0005737">
    <property type="term" value="C:cytoplasm"/>
    <property type="evidence" value="ECO:0007669"/>
    <property type="project" value="UniProtKB-SubCell"/>
</dbReference>
<evidence type="ECO:0000256" key="2">
    <source>
        <dbReference type="ARBA" id="ARBA00022598"/>
    </source>
</evidence>
<evidence type="ECO:0000259" key="13">
    <source>
        <dbReference type="Pfam" id="PF02875"/>
    </source>
</evidence>
<dbReference type="PANTHER" id="PTHR43024:SF1">
    <property type="entry name" value="UDP-N-ACETYLMURAMOYL-TRIPEPTIDE--D-ALANYL-D-ALANINE LIGASE"/>
    <property type="match status" value="1"/>
</dbReference>
<comment type="caution">
    <text evidence="15">The sequence shown here is derived from an EMBL/GenBank/DDBJ whole genome shotgun (WGS) entry which is preliminary data.</text>
</comment>
<dbReference type="InterPro" id="IPR004101">
    <property type="entry name" value="Mur_ligase_C"/>
</dbReference>
<evidence type="ECO:0000313" key="16">
    <source>
        <dbReference type="Proteomes" id="UP000032702"/>
    </source>
</evidence>
<dbReference type="HAMAP" id="MF_02019">
    <property type="entry name" value="MurF"/>
    <property type="match status" value="1"/>
</dbReference>
<dbReference type="InterPro" id="IPR051046">
    <property type="entry name" value="MurCDEF_CellWall_CoF430Synth"/>
</dbReference>
<feature type="compositionally biased region" description="Low complexity" evidence="12">
    <location>
        <begin position="15"/>
        <end position="24"/>
    </location>
</feature>
<evidence type="ECO:0000256" key="4">
    <source>
        <dbReference type="ARBA" id="ARBA00022741"/>
    </source>
</evidence>
<evidence type="ECO:0000313" key="15">
    <source>
        <dbReference type="EMBL" id="EAU69151.1"/>
    </source>
</evidence>
<dbReference type="Gene3D" id="3.90.190.20">
    <property type="entry name" value="Mur ligase, C-terminal domain"/>
    <property type="match status" value="1"/>
</dbReference>
<comment type="pathway">
    <text evidence="10 11">Cell wall biogenesis; peptidoglycan biosynthesis.</text>
</comment>
<dbReference type="UniPathway" id="UPA00219"/>
<dbReference type="InterPro" id="IPR036565">
    <property type="entry name" value="Mur-like_cat_sf"/>
</dbReference>
<keyword evidence="5 10" id="KW-0067">ATP-binding</keyword>
<dbReference type="Gene3D" id="3.40.1390.10">
    <property type="entry name" value="MurE/MurF, N-terminal domain"/>
    <property type="match status" value="1"/>
</dbReference>
<evidence type="ECO:0000256" key="12">
    <source>
        <dbReference type="SAM" id="MobiDB-lite"/>
    </source>
</evidence>
<dbReference type="EC" id="6.3.2.10" evidence="10 11"/>
<keyword evidence="3 10" id="KW-0132">Cell division</keyword>
<evidence type="ECO:0000256" key="8">
    <source>
        <dbReference type="ARBA" id="ARBA00023306"/>
    </source>
</evidence>
<dbReference type="PANTHER" id="PTHR43024">
    <property type="entry name" value="UDP-N-ACETYLMURAMOYL-TRIPEPTIDE--D-ALANYL-D-ALANINE LIGASE"/>
    <property type="match status" value="1"/>
</dbReference>
<dbReference type="GO" id="GO:0051301">
    <property type="term" value="P:cell division"/>
    <property type="evidence" value="ECO:0007669"/>
    <property type="project" value="UniProtKB-KW"/>
</dbReference>
<evidence type="ECO:0000256" key="10">
    <source>
        <dbReference type="HAMAP-Rule" id="MF_02019"/>
    </source>
</evidence>
<dbReference type="NCBIfam" id="TIGR01143">
    <property type="entry name" value="murF"/>
    <property type="match status" value="1"/>
</dbReference>
<dbReference type="PATRIC" id="fig|378806.16.peg.8600"/>
<dbReference type="GO" id="GO:0071555">
    <property type="term" value="P:cell wall organization"/>
    <property type="evidence" value="ECO:0007669"/>
    <property type="project" value="UniProtKB-KW"/>
</dbReference>
<feature type="region of interest" description="Disordered" evidence="12">
    <location>
        <begin position="1"/>
        <end position="30"/>
    </location>
</feature>
<keyword evidence="8 10" id="KW-0131">Cell cycle</keyword>
<reference evidence="15 16" key="1">
    <citation type="submission" date="2006-04" db="EMBL/GenBank/DDBJ databases">
        <authorList>
            <person name="Nierman W.C."/>
        </authorList>
    </citation>
    <scope>NUCLEOTIDE SEQUENCE [LARGE SCALE GENOMIC DNA]</scope>
    <source>
        <strain evidence="15 16">DW4/3-1</strain>
    </source>
</reference>
<evidence type="ECO:0000256" key="7">
    <source>
        <dbReference type="ARBA" id="ARBA00022984"/>
    </source>
</evidence>
<dbReference type="GO" id="GO:0009252">
    <property type="term" value="P:peptidoglycan biosynthetic process"/>
    <property type="evidence" value="ECO:0007669"/>
    <property type="project" value="UniProtKB-UniRule"/>
</dbReference>
<dbReference type="GO" id="GO:0008766">
    <property type="term" value="F:UDP-N-acetylmuramoylalanyl-D-glutamyl-2,6-diaminopimelate-D-alanyl-D-alanine ligase activity"/>
    <property type="evidence" value="ECO:0007669"/>
    <property type="project" value="RHEA"/>
</dbReference>
<comment type="similarity">
    <text evidence="10">Belongs to the MurCDEF family. MurF subfamily.</text>
</comment>
<keyword evidence="6 10" id="KW-0133">Cell shape</keyword>